<feature type="region of interest" description="Disordered" evidence="1">
    <location>
        <begin position="112"/>
        <end position="138"/>
    </location>
</feature>
<sequence length="785" mass="86432">MAQSSSPADSSTLDLGTRLARLQDPTLSYTIPQLEAMDVNELGAFQIDFGRKFVGKTFAEALEASPEWGKWCCDHLKDSPKQKHRALLIYIRKYVEQAEKIETELQASCPSDLPKVTKTSKATPKVKAGGKSKSSSVDEPWDVIEAEGSAVEDQVSALAGHVDQQVLALNGRMGQMEQIMQQVLGAIQELQEALQTTRDVTASVLLQPSNIASRASSADDACANAYARAEEVAWATFQDSQLKSTDPAGGCISVHHTWHDESAAPSVPSALPDVAVSNPVDVPVPGSDEGLFTETVYLASEDLGIPDEKGDNLFTFTHLETSGPNSGPPLAEDGLPFVEEPLTCSEQQAFCLEIPMKAKSYRQCLRAPREQMSLLATISKRAKSEVYLKDLNAQERQLFDQAKDKEIQCWLQTSAIKAVLRRSLNPEQILRSRWILTWKSPEPGESQRKAKARLVVLGFQDPKLVEVMRDAPTLSREGRAIVLQSVASSKFTLTSFDIKTAFLRGKADANNPLAMEPPVELRRALNLKDSEVCQLLGNAYGRVDAPLLFYKELCKQLLALGFTRHPLEPCVFMLYTEQQLSGVLGMHVDDGVGGGDARFNAKLQELAKTLPFGSRKTGEFVFTGIHLQQLPDQSIKASQSSYVQNIPQIDIGRPRRLTPDALITEPERSKLRGLVGSLQYAVTHTRPDVAAKLGEVQGQITTATVQTLLLANKVLREAQEYHQVCTYFLPIKPEELTFVSFGENTFFRWIPTTLQVADSLTKPMAQRVREGQGFSTATGWRMGFA</sequence>
<dbReference type="EMBL" id="LSRX01001735">
    <property type="protein sequence ID" value="OLP77635.1"/>
    <property type="molecule type" value="Genomic_DNA"/>
</dbReference>
<dbReference type="Proteomes" id="UP000186817">
    <property type="component" value="Unassembled WGS sequence"/>
</dbReference>
<dbReference type="InterPro" id="IPR013103">
    <property type="entry name" value="RVT_2"/>
</dbReference>
<feature type="domain" description="Reverse transcriptase Ty1/copia-type" evidence="2">
    <location>
        <begin position="430"/>
        <end position="646"/>
    </location>
</feature>
<accession>A0A1Q9C410</accession>
<name>A0A1Q9C410_SYMMI</name>
<dbReference type="OrthoDB" id="411615at2759"/>
<comment type="caution">
    <text evidence="3">The sequence shown here is derived from an EMBL/GenBank/DDBJ whole genome shotgun (WGS) entry which is preliminary data.</text>
</comment>
<evidence type="ECO:0000256" key="1">
    <source>
        <dbReference type="SAM" id="MobiDB-lite"/>
    </source>
</evidence>
<dbReference type="Pfam" id="PF07727">
    <property type="entry name" value="RVT_2"/>
    <property type="match status" value="1"/>
</dbReference>
<proteinExistence type="predicted"/>
<keyword evidence="4" id="KW-1185">Reference proteome</keyword>
<evidence type="ECO:0000313" key="4">
    <source>
        <dbReference type="Proteomes" id="UP000186817"/>
    </source>
</evidence>
<evidence type="ECO:0000313" key="3">
    <source>
        <dbReference type="EMBL" id="OLP77635.1"/>
    </source>
</evidence>
<protein>
    <submittedName>
        <fullName evidence="3">Retrovirus-related Pol polyprotein from transposon TNT 1-94</fullName>
    </submittedName>
</protein>
<dbReference type="AlphaFoldDB" id="A0A1Q9C410"/>
<organism evidence="3 4">
    <name type="scientific">Symbiodinium microadriaticum</name>
    <name type="common">Dinoflagellate</name>
    <name type="synonym">Zooxanthella microadriatica</name>
    <dbReference type="NCBI Taxonomy" id="2951"/>
    <lineage>
        <taxon>Eukaryota</taxon>
        <taxon>Sar</taxon>
        <taxon>Alveolata</taxon>
        <taxon>Dinophyceae</taxon>
        <taxon>Suessiales</taxon>
        <taxon>Symbiodiniaceae</taxon>
        <taxon>Symbiodinium</taxon>
    </lineage>
</organism>
<gene>
    <name evidence="3" type="ORF">AK812_SmicGene42292</name>
</gene>
<feature type="compositionally biased region" description="Low complexity" evidence="1">
    <location>
        <begin position="125"/>
        <end position="137"/>
    </location>
</feature>
<evidence type="ECO:0000259" key="2">
    <source>
        <dbReference type="Pfam" id="PF07727"/>
    </source>
</evidence>
<reference evidence="3 4" key="1">
    <citation type="submission" date="2016-02" db="EMBL/GenBank/DDBJ databases">
        <title>Genome analysis of coral dinoflagellate symbionts highlights evolutionary adaptations to a symbiotic lifestyle.</title>
        <authorList>
            <person name="Aranda M."/>
            <person name="Li Y."/>
            <person name="Liew Y.J."/>
            <person name="Baumgarten S."/>
            <person name="Simakov O."/>
            <person name="Wilson M."/>
            <person name="Piel J."/>
            <person name="Ashoor H."/>
            <person name="Bougouffa S."/>
            <person name="Bajic V.B."/>
            <person name="Ryu T."/>
            <person name="Ravasi T."/>
            <person name="Bayer T."/>
            <person name="Micklem G."/>
            <person name="Kim H."/>
            <person name="Bhak J."/>
            <person name="Lajeunesse T.C."/>
            <person name="Voolstra C.R."/>
        </authorList>
    </citation>
    <scope>NUCLEOTIDE SEQUENCE [LARGE SCALE GENOMIC DNA]</scope>
    <source>
        <strain evidence="3 4">CCMP2467</strain>
    </source>
</reference>